<name>A0ABV8ENZ0_9BACT</name>
<protein>
    <submittedName>
        <fullName evidence="1">Uncharacterized protein</fullName>
    </submittedName>
</protein>
<evidence type="ECO:0000313" key="2">
    <source>
        <dbReference type="Proteomes" id="UP001595766"/>
    </source>
</evidence>
<dbReference type="EMBL" id="JBHSAV010000088">
    <property type="protein sequence ID" value="MFC3977942.1"/>
    <property type="molecule type" value="Genomic_DNA"/>
</dbReference>
<dbReference type="RefSeq" id="WP_376856841.1">
    <property type="nucleotide sequence ID" value="NZ_JBHSAV010000088.1"/>
</dbReference>
<keyword evidence="2" id="KW-1185">Reference proteome</keyword>
<dbReference type="Proteomes" id="UP001595766">
    <property type="component" value="Unassembled WGS sequence"/>
</dbReference>
<feature type="non-terminal residue" evidence="1">
    <location>
        <position position="1"/>
    </location>
</feature>
<proteinExistence type="predicted"/>
<evidence type="ECO:0000313" key="1">
    <source>
        <dbReference type="EMBL" id="MFC3977942.1"/>
    </source>
</evidence>
<organism evidence="1 2">
    <name type="scientific">Belliella kenyensis</name>
    <dbReference type="NCBI Taxonomy" id="1472724"/>
    <lineage>
        <taxon>Bacteria</taxon>
        <taxon>Pseudomonadati</taxon>
        <taxon>Bacteroidota</taxon>
        <taxon>Cytophagia</taxon>
        <taxon>Cytophagales</taxon>
        <taxon>Cyclobacteriaceae</taxon>
        <taxon>Belliella</taxon>
    </lineage>
</organism>
<sequence>IYSAAKGSRTTWLKDSRLCPPYGLIARNNIRTGDKVTKELFQGKTYEELTGWYDFHARQYSLSR</sequence>
<comment type="caution">
    <text evidence="1">The sequence shown here is derived from an EMBL/GenBank/DDBJ whole genome shotgun (WGS) entry which is preliminary data.</text>
</comment>
<gene>
    <name evidence="1" type="ORF">ACFOUP_16275</name>
</gene>
<reference evidence="2" key="1">
    <citation type="journal article" date="2019" name="Int. J. Syst. Evol. Microbiol.">
        <title>The Global Catalogue of Microorganisms (GCM) 10K type strain sequencing project: providing services to taxonomists for standard genome sequencing and annotation.</title>
        <authorList>
            <consortium name="The Broad Institute Genomics Platform"/>
            <consortium name="The Broad Institute Genome Sequencing Center for Infectious Disease"/>
            <person name="Wu L."/>
            <person name="Ma J."/>
        </authorList>
    </citation>
    <scope>NUCLEOTIDE SEQUENCE [LARGE SCALE GENOMIC DNA]</scope>
    <source>
        <strain evidence="2">CECT 8551</strain>
    </source>
</reference>
<accession>A0ABV8ENZ0</accession>